<proteinExistence type="predicted"/>
<dbReference type="EMBL" id="CP092625">
    <property type="protein sequence ID" value="UMM41940.1"/>
    <property type="molecule type" value="Genomic_DNA"/>
</dbReference>
<name>A0AAE9FKZ0_CAEBR</name>
<accession>A0AAE9FKZ0</accession>
<dbReference type="SUPFAM" id="SSF57302">
    <property type="entry name" value="Snake toxin-like"/>
    <property type="match status" value="1"/>
</dbReference>
<organism evidence="2 3">
    <name type="scientific">Caenorhabditis briggsae</name>
    <dbReference type="NCBI Taxonomy" id="6238"/>
    <lineage>
        <taxon>Eukaryota</taxon>
        <taxon>Metazoa</taxon>
        <taxon>Ecdysozoa</taxon>
        <taxon>Nematoda</taxon>
        <taxon>Chromadorea</taxon>
        <taxon>Rhabditida</taxon>
        <taxon>Rhabditina</taxon>
        <taxon>Rhabditomorpha</taxon>
        <taxon>Rhabditoidea</taxon>
        <taxon>Rhabditidae</taxon>
        <taxon>Peloderinae</taxon>
        <taxon>Caenorhabditis</taxon>
    </lineage>
</organism>
<protein>
    <recommendedName>
        <fullName evidence="4">UPAR/Ly6 domain-containing protein</fullName>
    </recommendedName>
</protein>
<feature type="signal peptide" evidence="1">
    <location>
        <begin position="1"/>
        <end position="19"/>
    </location>
</feature>
<reference evidence="2 3" key="1">
    <citation type="submission" date="2022-04" db="EMBL/GenBank/DDBJ databases">
        <title>Chromosome-level reference genomes for two strains of Caenorhabditis briggsae: an improved platform for comparative genomics.</title>
        <authorList>
            <person name="Stevens L."/>
            <person name="Andersen E."/>
        </authorList>
    </citation>
    <scope>NUCLEOTIDE SEQUENCE [LARGE SCALE GENOMIC DNA]</scope>
    <source>
        <strain evidence="2">VX34</strain>
        <tissue evidence="2">Whole-organism</tissue>
    </source>
</reference>
<keyword evidence="1" id="KW-0732">Signal</keyword>
<dbReference type="AlphaFoldDB" id="A0AAE9FKZ0"/>
<feature type="chain" id="PRO_5042109326" description="UPAR/Ly6 domain-containing protein" evidence="1">
    <location>
        <begin position="20"/>
        <end position="115"/>
    </location>
</feature>
<evidence type="ECO:0008006" key="4">
    <source>
        <dbReference type="Google" id="ProtNLM"/>
    </source>
</evidence>
<keyword evidence="3" id="KW-1185">Reference proteome</keyword>
<dbReference type="InterPro" id="IPR045860">
    <property type="entry name" value="Snake_toxin-like_sf"/>
</dbReference>
<evidence type="ECO:0000313" key="3">
    <source>
        <dbReference type="Proteomes" id="UP000829354"/>
    </source>
</evidence>
<gene>
    <name evidence="2" type="ORF">L5515_017970</name>
</gene>
<evidence type="ECO:0000313" key="2">
    <source>
        <dbReference type="EMBL" id="UMM41940.1"/>
    </source>
</evidence>
<evidence type="ECO:0000256" key="1">
    <source>
        <dbReference type="SAM" id="SignalP"/>
    </source>
</evidence>
<dbReference type="Proteomes" id="UP000829354">
    <property type="component" value="Chromosome X"/>
</dbReference>
<sequence length="115" mass="12614">MFSTKSVFFLVLLPVVVYCYKCAVSDSATDNGVSDCSSSNFCVTMEEYNANGDWVKEVRQCDHINCRANGKRSVYNPAGLTTTTYDCCTGDYCNSATSKGLLALPVLILSYVLFK</sequence>